<dbReference type="InterPro" id="IPR036291">
    <property type="entry name" value="NAD(P)-bd_dom_sf"/>
</dbReference>
<dbReference type="Proteomes" id="UP001345827">
    <property type="component" value="Unassembled WGS sequence"/>
</dbReference>
<evidence type="ECO:0000256" key="1">
    <source>
        <dbReference type="ARBA" id="ARBA00006484"/>
    </source>
</evidence>
<dbReference type="EMBL" id="JAXLQG010000008">
    <property type="protein sequence ID" value="KAK5536476.1"/>
    <property type="molecule type" value="Genomic_DNA"/>
</dbReference>
<name>A0AAV9QA11_9PEZI</name>
<protein>
    <submittedName>
        <fullName evidence="4">Uncharacterized protein</fullName>
    </submittedName>
</protein>
<gene>
    <name evidence="4" type="ORF">LTR25_005150</name>
</gene>
<dbReference type="PRINTS" id="PR00080">
    <property type="entry name" value="SDRFAMILY"/>
</dbReference>
<proteinExistence type="inferred from homology"/>
<dbReference type="GO" id="GO:0016616">
    <property type="term" value="F:oxidoreductase activity, acting on the CH-OH group of donors, NAD or NADP as acceptor"/>
    <property type="evidence" value="ECO:0007669"/>
    <property type="project" value="TreeGrafter"/>
</dbReference>
<evidence type="ECO:0000256" key="3">
    <source>
        <dbReference type="RuleBase" id="RU000363"/>
    </source>
</evidence>
<reference evidence="4 5" key="1">
    <citation type="submission" date="2023-06" db="EMBL/GenBank/DDBJ databases">
        <title>Black Yeasts Isolated from many extreme environments.</title>
        <authorList>
            <person name="Coleine C."/>
            <person name="Stajich J.E."/>
            <person name="Selbmann L."/>
        </authorList>
    </citation>
    <scope>NUCLEOTIDE SEQUENCE [LARGE SCALE GENOMIC DNA]</scope>
    <source>
        <strain evidence="4 5">CCFEE 5887</strain>
    </source>
</reference>
<dbReference type="PRINTS" id="PR00081">
    <property type="entry name" value="GDHRDH"/>
</dbReference>
<keyword evidence="2" id="KW-0560">Oxidoreductase</keyword>
<dbReference type="InterPro" id="IPR002347">
    <property type="entry name" value="SDR_fam"/>
</dbReference>
<dbReference type="AlphaFoldDB" id="A0AAV9QA11"/>
<comment type="similarity">
    <text evidence="1 3">Belongs to the short-chain dehydrogenases/reductases (SDR) family.</text>
</comment>
<keyword evidence="5" id="KW-1185">Reference proteome</keyword>
<evidence type="ECO:0000256" key="2">
    <source>
        <dbReference type="ARBA" id="ARBA00023002"/>
    </source>
</evidence>
<dbReference type="Gene3D" id="3.40.50.720">
    <property type="entry name" value="NAD(P)-binding Rossmann-like Domain"/>
    <property type="match status" value="1"/>
</dbReference>
<organism evidence="4 5">
    <name type="scientific">Vermiconidia calcicola</name>
    <dbReference type="NCBI Taxonomy" id="1690605"/>
    <lineage>
        <taxon>Eukaryota</taxon>
        <taxon>Fungi</taxon>
        <taxon>Dikarya</taxon>
        <taxon>Ascomycota</taxon>
        <taxon>Pezizomycotina</taxon>
        <taxon>Dothideomycetes</taxon>
        <taxon>Dothideomycetidae</taxon>
        <taxon>Mycosphaerellales</taxon>
        <taxon>Extremaceae</taxon>
        <taxon>Vermiconidia</taxon>
    </lineage>
</organism>
<sequence length="322" mass="34198">MPNAPPKLHPDIYPFLSPGNFKDAHAGKVVLITGAGGDIAQQISRHFALAGATLAVTDIALDRLDSTVALCREHGAKVVPFACNISKEAEVQGLIKDVQGQLGDIDILVNAAGVCTSKPIFLDSFAAIWREMEINLGGVLLTMLNVLPSMKARGSGCIINLASRAGTVSVPYLAGYSISKAAVIKATENIQKDLDADGLGNKIQLYCCHPGAVLTRLSLRSMDPVVAEAYPHLATNRPKWLKNYRTAVDLCGAVCVFLATGGVKDSLRGRYIDCEHDLEPFLSPEAAKEITENDLHVLKVDFLGGLPNDGGTSAGAFSFESD</sequence>
<dbReference type="CDD" id="cd05233">
    <property type="entry name" value="SDR_c"/>
    <property type="match status" value="1"/>
</dbReference>
<dbReference type="PANTHER" id="PTHR24322">
    <property type="entry name" value="PKSB"/>
    <property type="match status" value="1"/>
</dbReference>
<comment type="caution">
    <text evidence="4">The sequence shown here is derived from an EMBL/GenBank/DDBJ whole genome shotgun (WGS) entry which is preliminary data.</text>
</comment>
<evidence type="ECO:0000313" key="5">
    <source>
        <dbReference type="Proteomes" id="UP001345827"/>
    </source>
</evidence>
<dbReference type="Pfam" id="PF00106">
    <property type="entry name" value="adh_short"/>
    <property type="match status" value="1"/>
</dbReference>
<accession>A0AAV9QA11</accession>
<evidence type="ECO:0000313" key="4">
    <source>
        <dbReference type="EMBL" id="KAK5536476.1"/>
    </source>
</evidence>
<dbReference type="SUPFAM" id="SSF51735">
    <property type="entry name" value="NAD(P)-binding Rossmann-fold domains"/>
    <property type="match status" value="1"/>
</dbReference>
<dbReference type="PANTHER" id="PTHR24322:SF736">
    <property type="entry name" value="RETINOL DEHYDROGENASE 10"/>
    <property type="match status" value="1"/>
</dbReference>